<evidence type="ECO:0000259" key="7">
    <source>
        <dbReference type="PROSITE" id="PS51900"/>
    </source>
</evidence>
<dbReference type="InterPro" id="IPR013762">
    <property type="entry name" value="Integrase-like_cat_sf"/>
</dbReference>
<dbReference type="PANTHER" id="PTHR30349">
    <property type="entry name" value="PHAGE INTEGRASE-RELATED"/>
    <property type="match status" value="1"/>
</dbReference>
<dbReference type="GO" id="GO:0006310">
    <property type="term" value="P:DNA recombination"/>
    <property type="evidence" value="ECO:0007669"/>
    <property type="project" value="UniProtKB-KW"/>
</dbReference>
<dbReference type="Gene3D" id="1.10.443.10">
    <property type="entry name" value="Intergrase catalytic core"/>
    <property type="match status" value="1"/>
</dbReference>
<evidence type="ECO:0000256" key="2">
    <source>
        <dbReference type="ARBA" id="ARBA00022908"/>
    </source>
</evidence>
<dbReference type="Gene3D" id="1.10.150.130">
    <property type="match status" value="1"/>
</dbReference>
<evidence type="ECO:0000259" key="6">
    <source>
        <dbReference type="PROSITE" id="PS51898"/>
    </source>
</evidence>
<dbReference type="Proteomes" id="UP000178943">
    <property type="component" value="Unassembled WGS sequence"/>
</dbReference>
<evidence type="ECO:0000256" key="3">
    <source>
        <dbReference type="ARBA" id="ARBA00023125"/>
    </source>
</evidence>
<evidence type="ECO:0000256" key="4">
    <source>
        <dbReference type="ARBA" id="ARBA00023172"/>
    </source>
</evidence>
<feature type="domain" description="Tyr recombinase" evidence="6">
    <location>
        <begin position="98"/>
        <end position="271"/>
    </location>
</feature>
<protein>
    <recommendedName>
        <fullName evidence="10">Integrase</fullName>
    </recommendedName>
</protein>
<evidence type="ECO:0000256" key="5">
    <source>
        <dbReference type="PROSITE-ProRule" id="PRU01248"/>
    </source>
</evidence>
<dbReference type="EMBL" id="MFGW01000138">
    <property type="protein sequence ID" value="OGF64386.1"/>
    <property type="molecule type" value="Genomic_DNA"/>
</dbReference>
<dbReference type="GO" id="GO:0015074">
    <property type="term" value="P:DNA integration"/>
    <property type="evidence" value="ECO:0007669"/>
    <property type="project" value="UniProtKB-KW"/>
</dbReference>
<dbReference type="Pfam" id="PF13495">
    <property type="entry name" value="Phage_int_SAM_4"/>
    <property type="match status" value="1"/>
</dbReference>
<evidence type="ECO:0008006" key="10">
    <source>
        <dbReference type="Google" id="ProtNLM"/>
    </source>
</evidence>
<dbReference type="SUPFAM" id="SSF56349">
    <property type="entry name" value="DNA breaking-rejoining enzymes"/>
    <property type="match status" value="1"/>
</dbReference>
<evidence type="ECO:0000256" key="1">
    <source>
        <dbReference type="ARBA" id="ARBA00008857"/>
    </source>
</evidence>
<dbReference type="Pfam" id="PF00589">
    <property type="entry name" value="Phage_integrase"/>
    <property type="match status" value="1"/>
</dbReference>
<dbReference type="GO" id="GO:0003677">
    <property type="term" value="F:DNA binding"/>
    <property type="evidence" value="ECO:0007669"/>
    <property type="project" value="UniProtKB-UniRule"/>
</dbReference>
<evidence type="ECO:0000313" key="9">
    <source>
        <dbReference type="Proteomes" id="UP000178943"/>
    </source>
</evidence>
<proteinExistence type="inferred from homology"/>
<comment type="caution">
    <text evidence="8">The sequence shown here is derived from an EMBL/GenBank/DDBJ whole genome shotgun (WGS) entry which is preliminary data.</text>
</comment>
<dbReference type="PROSITE" id="PS51900">
    <property type="entry name" value="CB"/>
    <property type="match status" value="1"/>
</dbReference>
<gene>
    <name evidence="8" type="ORF">A2Y62_00830</name>
</gene>
<dbReference type="InterPro" id="IPR050090">
    <property type="entry name" value="Tyrosine_recombinase_XerCD"/>
</dbReference>
<dbReference type="InterPro" id="IPR004107">
    <property type="entry name" value="Integrase_SAM-like_N"/>
</dbReference>
<dbReference type="AlphaFoldDB" id="A0A1F5VLU9"/>
<reference evidence="8 9" key="1">
    <citation type="journal article" date="2016" name="Nat. Commun.">
        <title>Thousands of microbial genomes shed light on interconnected biogeochemical processes in an aquifer system.</title>
        <authorList>
            <person name="Anantharaman K."/>
            <person name="Brown C.T."/>
            <person name="Hug L.A."/>
            <person name="Sharon I."/>
            <person name="Castelle C.J."/>
            <person name="Probst A.J."/>
            <person name="Thomas B.C."/>
            <person name="Singh A."/>
            <person name="Wilkins M.J."/>
            <person name="Karaoz U."/>
            <person name="Brodie E.L."/>
            <person name="Williams K.H."/>
            <person name="Hubbard S.S."/>
            <person name="Banfield J.F."/>
        </authorList>
    </citation>
    <scope>NUCLEOTIDE SEQUENCE [LARGE SCALE GENOMIC DNA]</scope>
</reference>
<dbReference type="PROSITE" id="PS51898">
    <property type="entry name" value="TYR_RECOMBINASE"/>
    <property type="match status" value="1"/>
</dbReference>
<accession>A0A1F5VLU9</accession>
<dbReference type="InterPro" id="IPR044068">
    <property type="entry name" value="CB"/>
</dbReference>
<keyword evidence="3 5" id="KW-0238">DNA-binding</keyword>
<comment type="similarity">
    <text evidence="1">Belongs to the 'phage' integrase family.</text>
</comment>
<feature type="domain" description="Core-binding (CB)" evidence="7">
    <location>
        <begin position="1"/>
        <end position="81"/>
    </location>
</feature>
<dbReference type="InterPro" id="IPR002104">
    <property type="entry name" value="Integrase_catalytic"/>
</dbReference>
<keyword evidence="4" id="KW-0233">DNA recombination</keyword>
<organism evidence="8 9">
    <name type="scientific">Candidatus Fischerbacteria bacterium RBG_13_37_8</name>
    <dbReference type="NCBI Taxonomy" id="1817863"/>
    <lineage>
        <taxon>Bacteria</taxon>
        <taxon>Candidatus Fischeribacteriota</taxon>
    </lineage>
</organism>
<name>A0A1F5VLU9_9BACT</name>
<evidence type="ECO:0000313" key="8">
    <source>
        <dbReference type="EMBL" id="OGF64386.1"/>
    </source>
</evidence>
<dbReference type="InterPro" id="IPR010998">
    <property type="entry name" value="Integrase_recombinase_N"/>
</dbReference>
<keyword evidence="2" id="KW-0229">DNA integration</keyword>
<dbReference type="PANTHER" id="PTHR30349:SF64">
    <property type="entry name" value="PROPHAGE INTEGRASE INTD-RELATED"/>
    <property type="match status" value="1"/>
</dbReference>
<dbReference type="STRING" id="1817863.A2Y62_00830"/>
<dbReference type="InterPro" id="IPR011010">
    <property type="entry name" value="DNA_brk_join_enz"/>
</dbReference>
<sequence length="285" mass="32878">MTILRQKMINAMKLRGFSERTQDSYVMAIAAMARFYKEAPDKISKEKVQAYLLQLWDTQKLSWSSCNVVVSALRFFYVQLLGIQEMRLWIPPRKVESKLPEILSKEEVERILSALENPKHRTLLMTTYAGGLRVSEVVNLQVKDIDSQRMTIRVKQGKGRKDRYTILSRKLLVQLRDYWKIQRPPVYLFPGTKLNEPLCRQSALLIYHKAKSKAGITKEGGIHSLRHAFATHMLEAGVDLRTIQLMMGHSSIRSTMRYLHVTSKHMGTIISPLDLLDLPDGRLLQ</sequence>